<accession>A0A7S5FQC5</accession>
<evidence type="ECO:0000313" key="1">
    <source>
        <dbReference type="EMBL" id="QGH74633.1"/>
    </source>
</evidence>
<sequence>MSCNLFYIKRNDALPHNYQPAATREDLEEMQYCYDERAGIIEFDGGSPREEAEQLAAEFMGFLNKDAFDYFIRVRLEEIEFKEATGKDLQETFL</sequence>
<gene>
    <name evidence="1" type="ORF">DSS3VP1_00065</name>
</gene>
<evidence type="ECO:0000313" key="2">
    <source>
        <dbReference type="Proteomes" id="UP000594402"/>
    </source>
</evidence>
<reference evidence="1 2" key="1">
    <citation type="submission" date="2019-10" db="EMBL/GenBank/DDBJ databases">
        <title>Isolation and characterisation of a new family of globally distributed lytic roseophage, the Naomivirus.</title>
        <authorList>
            <person name="Rihtman B."/>
            <person name="Puxty R.J."/>
            <person name="Hapeshi A."/>
            <person name="Zhan Y."/>
            <person name="Michinevski S."/>
            <person name="Waterfield N.R."/>
            <person name="Chen F."/>
            <person name="Millard A.D."/>
            <person name="Scanlan D.J."/>
            <person name="Chen Y."/>
        </authorList>
    </citation>
    <scope>NUCLEOTIDE SEQUENCE [LARGE SCALE GENOMIC DNA]</scope>
</reference>
<name>A0A7S5FQC5_9CAUD</name>
<keyword evidence="2" id="KW-1185">Reference proteome</keyword>
<protein>
    <submittedName>
        <fullName evidence="1">Uncharacterized protein</fullName>
    </submittedName>
</protein>
<proteinExistence type="predicted"/>
<dbReference type="EMBL" id="MN602266">
    <property type="protein sequence ID" value="QGH74633.1"/>
    <property type="molecule type" value="Genomic_DNA"/>
</dbReference>
<dbReference type="Proteomes" id="UP000594402">
    <property type="component" value="Segment"/>
</dbReference>
<organism evidence="1 2">
    <name type="scientific">Bacteriophage DSS3_VP1</name>
    <dbReference type="NCBI Taxonomy" id="2664196"/>
    <lineage>
        <taxon>Viruses</taxon>
        <taxon>Duplodnaviria</taxon>
        <taxon>Heunggongvirae</taxon>
        <taxon>Uroviricota</taxon>
        <taxon>Caudoviricetes</taxon>
        <taxon>Naomviridae</taxon>
        <taxon>Noahvirus</taxon>
        <taxon>Noahvirus arc</taxon>
    </lineage>
</organism>